<accession>A0A1B1S6V7</accession>
<dbReference type="GeneID" id="65535498"/>
<sequence>MKGLKSILFAAAALIAGPAVITSCDDWTEPEAEDFYTPPTESYYTNLKDYFESPHKVMFGWFGSWTAAAKSNSLIGLPDSTDFVSLWLCWGNLNEAQQADLKAFQARGSKAVLCWLATNIGENITPGYSGVPPIEAAEEFWGFTNGDVPSMIEAARKYADAIADTCDKYNIDGFDMDIESTGTLIMGGTETRKVQNEFLRQLRKRFDESGRMLVIDIPGGVGWLHYYDYLDDDVVESVDYICWQTYELGHAGLDQFFNSVKSYKPDLFEKVLKKSIVTATFERAADKNLFPVQSTWNYSGGLEHAGQGAYHIEYDYPGTPDYPYVRKGIATQNPPINN</sequence>
<dbReference type="PROSITE" id="PS51257">
    <property type="entry name" value="PROKAR_LIPOPROTEIN"/>
    <property type="match status" value="1"/>
</dbReference>
<evidence type="ECO:0008006" key="6">
    <source>
        <dbReference type="Google" id="ProtNLM"/>
    </source>
</evidence>
<dbReference type="OrthoDB" id="7183084at2"/>
<evidence type="ECO:0000313" key="4">
    <source>
        <dbReference type="Proteomes" id="UP000186351"/>
    </source>
</evidence>
<dbReference type="PROSITE" id="PS01095">
    <property type="entry name" value="GH18_1"/>
    <property type="match status" value="1"/>
</dbReference>
<reference evidence="4" key="1">
    <citation type="submission" date="2016-04" db="EMBL/GenBank/DDBJ databases">
        <title>Complete Genome Sequences of Twelve Strains of a Stable Defined Moderately Diverse Mouse Microbiota 2 (sDMDMm2).</title>
        <authorList>
            <person name="Uchimura Y."/>
            <person name="Wyss M."/>
            <person name="Brugiroux S."/>
            <person name="Limenitakis J.P."/>
            <person name="Stecher B."/>
            <person name="McCoy K.D."/>
            <person name="Macpherson A.J."/>
        </authorList>
    </citation>
    <scope>NUCLEOTIDE SEQUENCE [LARGE SCALE GENOMIC DNA]</scope>
    <source>
        <strain evidence="4">YL27</strain>
    </source>
</reference>
<dbReference type="SUPFAM" id="SSF51445">
    <property type="entry name" value="(Trans)glycosidases"/>
    <property type="match status" value="1"/>
</dbReference>
<gene>
    <name evidence="2" type="ORF">A4V02_01435</name>
    <name evidence="3" type="ORF">E5333_11930</name>
</gene>
<keyword evidence="1" id="KW-0732">Signal</keyword>
<dbReference type="Pfam" id="PF16141">
    <property type="entry name" value="GH18_BT1044-like"/>
    <property type="match status" value="1"/>
</dbReference>
<dbReference type="InterPro" id="IPR032320">
    <property type="entry name" value="GH18_BT1044-like"/>
</dbReference>
<dbReference type="RefSeq" id="WP_068959927.1">
    <property type="nucleotide sequence ID" value="NZ_CAJTAP010000011.1"/>
</dbReference>
<organism evidence="2 4">
    <name type="scientific">Muribaculum intestinale</name>
    <dbReference type="NCBI Taxonomy" id="1796646"/>
    <lineage>
        <taxon>Bacteria</taxon>
        <taxon>Pseudomonadati</taxon>
        <taxon>Bacteroidota</taxon>
        <taxon>Bacteroidia</taxon>
        <taxon>Bacteroidales</taxon>
        <taxon>Muribaculaceae</taxon>
        <taxon>Muribaculum</taxon>
    </lineage>
</organism>
<evidence type="ECO:0000313" key="2">
    <source>
        <dbReference type="EMBL" id="ANU62530.1"/>
    </source>
</evidence>
<dbReference type="Gene3D" id="3.20.20.80">
    <property type="entry name" value="Glycosidases"/>
    <property type="match status" value="1"/>
</dbReference>
<evidence type="ECO:0000256" key="1">
    <source>
        <dbReference type="SAM" id="SignalP"/>
    </source>
</evidence>
<evidence type="ECO:0000313" key="3">
    <source>
        <dbReference type="EMBL" id="TGY71116.1"/>
    </source>
</evidence>
<feature type="chain" id="PRO_5008529225" description="Endoglycosidase" evidence="1">
    <location>
        <begin position="22"/>
        <end position="338"/>
    </location>
</feature>
<dbReference type="Proteomes" id="UP000186351">
    <property type="component" value="Chromosome"/>
</dbReference>
<evidence type="ECO:0000313" key="5">
    <source>
        <dbReference type="Proteomes" id="UP000306630"/>
    </source>
</evidence>
<dbReference type="STRING" id="1796646.A4V02_01435"/>
<reference evidence="2" key="2">
    <citation type="submission" date="2017-04" db="EMBL/GenBank/DDBJ databases">
        <title>Complete Genome Sequences of Twelve Strains of a Stable Defined Moderately Diverse Mouse Microbiota 2 (sDMDMm2).</title>
        <authorList>
            <person name="Uchimura Y."/>
            <person name="Wyss M."/>
            <person name="Brugiroux S."/>
            <person name="Limenitakis J.P."/>
            <person name="Stecher B."/>
            <person name="McCoy K.D."/>
            <person name="Macpherson A.J."/>
        </authorList>
    </citation>
    <scope>NUCLEOTIDE SEQUENCE</scope>
    <source>
        <strain evidence="2">YL27</strain>
    </source>
</reference>
<protein>
    <recommendedName>
        <fullName evidence="6">Endoglycosidase</fullName>
    </recommendedName>
</protein>
<feature type="signal peptide" evidence="1">
    <location>
        <begin position="1"/>
        <end position="21"/>
    </location>
</feature>
<dbReference type="InterPro" id="IPR001579">
    <property type="entry name" value="Glyco_hydro_18_chit_AS"/>
</dbReference>
<reference evidence="3 5" key="3">
    <citation type="submission" date="2019-04" db="EMBL/GenBank/DDBJ databases">
        <title>Microbes associate with the intestines of laboratory mice.</title>
        <authorList>
            <person name="Navarre W."/>
            <person name="Wong E."/>
            <person name="Huang K."/>
            <person name="Tropini C."/>
            <person name="Ng K."/>
            <person name="Yu B."/>
        </authorList>
    </citation>
    <scope>NUCLEOTIDE SEQUENCE [LARGE SCALE GENOMIC DNA]</scope>
    <source>
        <strain evidence="3 5">NM06_A21</strain>
    </source>
</reference>
<accession>A0A1Z2XEX6</accession>
<dbReference type="Proteomes" id="UP000306630">
    <property type="component" value="Unassembled WGS sequence"/>
</dbReference>
<dbReference type="EMBL" id="CP015402">
    <property type="protein sequence ID" value="ANU62530.1"/>
    <property type="molecule type" value="Genomic_DNA"/>
</dbReference>
<dbReference type="KEGG" id="pary:A4V02_01435"/>
<dbReference type="GO" id="GO:0004553">
    <property type="term" value="F:hydrolase activity, hydrolyzing O-glycosyl compounds"/>
    <property type="evidence" value="ECO:0007669"/>
    <property type="project" value="InterPro"/>
</dbReference>
<dbReference type="InterPro" id="IPR017853">
    <property type="entry name" value="GH"/>
</dbReference>
<dbReference type="GO" id="GO:0005975">
    <property type="term" value="P:carbohydrate metabolic process"/>
    <property type="evidence" value="ECO:0007669"/>
    <property type="project" value="InterPro"/>
</dbReference>
<proteinExistence type="predicted"/>
<keyword evidence="4" id="KW-1185">Reference proteome</keyword>
<dbReference type="EMBL" id="SRYD01000053">
    <property type="protein sequence ID" value="TGY71116.1"/>
    <property type="molecule type" value="Genomic_DNA"/>
</dbReference>
<name>A0A1B1S6V7_9BACT</name>
<dbReference type="AlphaFoldDB" id="A0A1B1S6V7"/>